<keyword evidence="4 7" id="KW-0067">ATP-binding</keyword>
<dbReference type="Proteomes" id="UP001596025">
    <property type="component" value="Unassembled WGS sequence"/>
</dbReference>
<protein>
    <submittedName>
        <fullName evidence="7">ABC transporter ATP-binding protein</fullName>
    </submittedName>
</protein>
<organism evidence="7 8">
    <name type="scientific">Geodermatophilus arenarius</name>
    <dbReference type="NCBI Taxonomy" id="1137990"/>
    <lineage>
        <taxon>Bacteria</taxon>
        <taxon>Bacillati</taxon>
        <taxon>Actinomycetota</taxon>
        <taxon>Actinomycetes</taxon>
        <taxon>Geodermatophilales</taxon>
        <taxon>Geodermatophilaceae</taxon>
        <taxon>Geodermatophilus</taxon>
    </lineage>
</organism>
<proteinExistence type="inferred from homology"/>
<evidence type="ECO:0000313" key="8">
    <source>
        <dbReference type="Proteomes" id="UP001596025"/>
    </source>
</evidence>
<dbReference type="InterPro" id="IPR027417">
    <property type="entry name" value="P-loop_NTPase"/>
</dbReference>
<evidence type="ECO:0000256" key="1">
    <source>
        <dbReference type="ARBA" id="ARBA00005417"/>
    </source>
</evidence>
<name>A0ABV9LIB0_9ACTN</name>
<dbReference type="PANTHER" id="PTHR43820">
    <property type="entry name" value="HIGH-AFFINITY BRANCHED-CHAIN AMINO ACID TRANSPORT ATP-BINDING PROTEIN LIVF"/>
    <property type="match status" value="1"/>
</dbReference>
<dbReference type="SMART" id="SM00382">
    <property type="entry name" value="AAA"/>
    <property type="match status" value="1"/>
</dbReference>
<keyword evidence="8" id="KW-1185">Reference proteome</keyword>
<dbReference type="PROSITE" id="PS00211">
    <property type="entry name" value="ABC_TRANSPORTER_1"/>
    <property type="match status" value="1"/>
</dbReference>
<keyword evidence="2" id="KW-0813">Transport</keyword>
<evidence type="ECO:0000256" key="5">
    <source>
        <dbReference type="ARBA" id="ARBA00022970"/>
    </source>
</evidence>
<feature type="domain" description="ABC transporter" evidence="6">
    <location>
        <begin position="39"/>
        <end position="270"/>
    </location>
</feature>
<dbReference type="RefSeq" id="WP_387988440.1">
    <property type="nucleotide sequence ID" value="NZ_JBHSGR010000009.1"/>
</dbReference>
<dbReference type="InterPro" id="IPR003439">
    <property type="entry name" value="ABC_transporter-like_ATP-bd"/>
</dbReference>
<gene>
    <name evidence="7" type="ORF">ACFO3M_10015</name>
</gene>
<dbReference type="Pfam" id="PF00005">
    <property type="entry name" value="ABC_tran"/>
    <property type="match status" value="1"/>
</dbReference>
<accession>A0ABV9LIB0</accession>
<evidence type="ECO:0000256" key="3">
    <source>
        <dbReference type="ARBA" id="ARBA00022741"/>
    </source>
</evidence>
<dbReference type="PANTHER" id="PTHR43820:SF6">
    <property type="entry name" value="ABC TRANSPORTER ATP-BINDING PROTEIN"/>
    <property type="match status" value="1"/>
</dbReference>
<reference evidence="8" key="1">
    <citation type="journal article" date="2019" name="Int. J. Syst. Evol. Microbiol.">
        <title>The Global Catalogue of Microorganisms (GCM) 10K type strain sequencing project: providing services to taxonomists for standard genome sequencing and annotation.</title>
        <authorList>
            <consortium name="The Broad Institute Genomics Platform"/>
            <consortium name="The Broad Institute Genome Sequencing Center for Infectious Disease"/>
            <person name="Wu L."/>
            <person name="Ma J."/>
        </authorList>
    </citation>
    <scope>NUCLEOTIDE SEQUENCE [LARGE SCALE GENOMIC DNA]</scope>
    <source>
        <strain evidence="8">CCUG 62763</strain>
    </source>
</reference>
<evidence type="ECO:0000313" key="7">
    <source>
        <dbReference type="EMBL" id="MFC4693719.1"/>
    </source>
</evidence>
<dbReference type="InterPro" id="IPR052156">
    <property type="entry name" value="BCAA_Transport_ATP-bd_LivF"/>
</dbReference>
<dbReference type="EMBL" id="JBHSGR010000009">
    <property type="protein sequence ID" value="MFC4693719.1"/>
    <property type="molecule type" value="Genomic_DNA"/>
</dbReference>
<dbReference type="InterPro" id="IPR017871">
    <property type="entry name" value="ABC_transporter-like_CS"/>
</dbReference>
<dbReference type="PROSITE" id="PS50893">
    <property type="entry name" value="ABC_TRANSPORTER_2"/>
    <property type="match status" value="1"/>
</dbReference>
<dbReference type="CDD" id="cd03224">
    <property type="entry name" value="ABC_TM1139_LivF_branched"/>
    <property type="match status" value="1"/>
</dbReference>
<evidence type="ECO:0000256" key="4">
    <source>
        <dbReference type="ARBA" id="ARBA00022840"/>
    </source>
</evidence>
<dbReference type="SUPFAM" id="SSF52540">
    <property type="entry name" value="P-loop containing nucleoside triphosphate hydrolases"/>
    <property type="match status" value="1"/>
</dbReference>
<dbReference type="InterPro" id="IPR003593">
    <property type="entry name" value="AAA+_ATPase"/>
</dbReference>
<sequence length="270" mass="28001">MAEAHGSTAAGTAGSTAGTGLTKGATAPAGGTATATAVLDVEGLSASYGPVKALDGVTLRAEQGRITAVLGANGAGKTTLLRTISGLVRPTAGRVALNGEDVTRAPVEAMVTKGMAHVPEGRGVIAELTVDENLRVGSLFRGKVAQDEFDRVYDLFPRIRERRNQTAHTLSGGERQMLVIGRALLARPKVLLLDEPSLGLAPRIVAQIFGLVRHLVDTEGLSVLLVEQNARSALSVADTGVVLNLGRVVVTDDAARLAGDEDLRHAYLGF</sequence>
<keyword evidence="5" id="KW-0029">Amino-acid transport</keyword>
<keyword evidence="3" id="KW-0547">Nucleotide-binding</keyword>
<evidence type="ECO:0000259" key="6">
    <source>
        <dbReference type="PROSITE" id="PS50893"/>
    </source>
</evidence>
<evidence type="ECO:0000256" key="2">
    <source>
        <dbReference type="ARBA" id="ARBA00022448"/>
    </source>
</evidence>
<dbReference type="GO" id="GO:0005524">
    <property type="term" value="F:ATP binding"/>
    <property type="evidence" value="ECO:0007669"/>
    <property type="project" value="UniProtKB-KW"/>
</dbReference>
<dbReference type="Gene3D" id="3.40.50.300">
    <property type="entry name" value="P-loop containing nucleotide triphosphate hydrolases"/>
    <property type="match status" value="1"/>
</dbReference>
<comment type="similarity">
    <text evidence="1">Belongs to the ABC transporter superfamily.</text>
</comment>
<comment type="caution">
    <text evidence="7">The sequence shown here is derived from an EMBL/GenBank/DDBJ whole genome shotgun (WGS) entry which is preliminary data.</text>
</comment>